<evidence type="ECO:0000259" key="5">
    <source>
        <dbReference type="PROSITE" id="PS51186"/>
    </source>
</evidence>
<feature type="domain" description="ABC transporter" evidence="4">
    <location>
        <begin position="404"/>
        <end position="615"/>
    </location>
</feature>
<dbReference type="GO" id="GO:0016887">
    <property type="term" value="F:ATP hydrolysis activity"/>
    <property type="evidence" value="ECO:0007669"/>
    <property type="project" value="InterPro"/>
</dbReference>
<dbReference type="GO" id="GO:0005524">
    <property type="term" value="F:ATP binding"/>
    <property type="evidence" value="ECO:0007669"/>
    <property type="project" value="UniProtKB-KW"/>
</dbReference>
<evidence type="ECO:0000256" key="3">
    <source>
        <dbReference type="SAM" id="MobiDB-lite"/>
    </source>
</evidence>
<evidence type="ECO:0000313" key="7">
    <source>
        <dbReference type="Proteomes" id="UP000192934"/>
    </source>
</evidence>
<dbReference type="InterPro" id="IPR027417">
    <property type="entry name" value="P-loop_NTPase"/>
</dbReference>
<dbReference type="GO" id="GO:0005886">
    <property type="term" value="C:plasma membrane"/>
    <property type="evidence" value="ECO:0007669"/>
    <property type="project" value="TreeGrafter"/>
</dbReference>
<reference evidence="7" key="1">
    <citation type="submission" date="2017-04" db="EMBL/GenBank/DDBJ databases">
        <authorList>
            <person name="Varghese N."/>
            <person name="Submissions S."/>
        </authorList>
    </citation>
    <scope>NUCLEOTIDE SEQUENCE [LARGE SCALE GENOMIC DNA]</scope>
    <source>
        <strain evidence="7">Dd16</strain>
    </source>
</reference>
<dbReference type="EMBL" id="LT840185">
    <property type="protein sequence ID" value="SMF63557.1"/>
    <property type="molecule type" value="Genomic_DNA"/>
</dbReference>
<evidence type="ECO:0000259" key="4">
    <source>
        <dbReference type="PROSITE" id="PS50893"/>
    </source>
</evidence>
<accession>A0A1X7G468</accession>
<dbReference type="CDD" id="cd04301">
    <property type="entry name" value="NAT_SF"/>
    <property type="match status" value="1"/>
</dbReference>
<dbReference type="RefSeq" id="WP_085217871.1">
    <property type="nucleotide sequence ID" value="NZ_LT840185.1"/>
</dbReference>
<dbReference type="InterPro" id="IPR016181">
    <property type="entry name" value="Acyl_CoA_acyltransferase"/>
</dbReference>
<keyword evidence="1" id="KW-0547">Nucleotide-binding</keyword>
<protein>
    <submittedName>
        <fullName evidence="6">ABC transporter</fullName>
    </submittedName>
</protein>
<name>A0A1X7G468_9SPHN</name>
<evidence type="ECO:0000256" key="1">
    <source>
        <dbReference type="ARBA" id="ARBA00022741"/>
    </source>
</evidence>
<dbReference type="PANTHER" id="PTHR24220">
    <property type="entry name" value="IMPORT ATP-BINDING PROTEIN"/>
    <property type="match status" value="1"/>
</dbReference>
<dbReference type="SMART" id="SM00382">
    <property type="entry name" value="AAA"/>
    <property type="match status" value="1"/>
</dbReference>
<evidence type="ECO:0000313" key="6">
    <source>
        <dbReference type="EMBL" id="SMF63557.1"/>
    </source>
</evidence>
<sequence>MGYHDGVSQQEPVSRRTEAGRPSTVVLSRSISTHASTFKLADGRTFSSRRYLPIGKGDVVSLCDDSLTAYVSRDRLWIDHTAPWTETSRLQLGALDLLVTFKEIETAEEQELFQQLRQFHYRGGGGAGRTVPIIGTVEAPDLPRVVGFIELSSSMIANSARKRFFAAPYSEPSGIYWRDWDRLTSRKYSNLICRISRFVIHPELRGLGLASLFAEAARKYAGERWNYGGYRPRFLEITADMLRFYPFVGRQFTYMGDTEGNEHRVSKDMNYLVRKAMSAKGLRGMPQGGGGIMSLQRSYAAKLLEFISDTGFSLEETVGRLQYDPALLDQESWEALHNLNRRPKPCYVTGLTQAAEAYVSARASTLHGTRGPNSSRLPSEPKIWRLDDINITVSSGILQTSEARTLQDAFGFVGASVSSTVVEGLSLSLRAGEMTLVCGASGSGKSLLLGAVEQLLTGAPRCERFLTISGSASGVARVTSLPTLDPNLTPLDYLRDGQLPSFLAVTARCGLAEPQLLVRPIWTLSSGQRYRLQVALAVLVKPQIILIDNFCESLDRFSARAVCKGLRSLVLEHNVACVLATAAYDRLANFIAPGCVVMLRRGDRPTMREGVLGEI</sequence>
<keyword evidence="2" id="KW-0067">ATP-binding</keyword>
<keyword evidence="7" id="KW-1185">Reference proteome</keyword>
<evidence type="ECO:0000256" key="2">
    <source>
        <dbReference type="ARBA" id="ARBA00022840"/>
    </source>
</evidence>
<dbReference type="SUPFAM" id="SSF52540">
    <property type="entry name" value="P-loop containing nucleoside triphosphate hydrolases"/>
    <property type="match status" value="1"/>
</dbReference>
<gene>
    <name evidence="6" type="ORF">SAMN06295910_1097</name>
</gene>
<dbReference type="InterPro" id="IPR003593">
    <property type="entry name" value="AAA+_ATPase"/>
</dbReference>
<proteinExistence type="predicted"/>
<dbReference type="GO" id="GO:0016747">
    <property type="term" value="F:acyltransferase activity, transferring groups other than amino-acyl groups"/>
    <property type="evidence" value="ECO:0007669"/>
    <property type="project" value="InterPro"/>
</dbReference>
<dbReference type="GO" id="GO:0022857">
    <property type="term" value="F:transmembrane transporter activity"/>
    <property type="evidence" value="ECO:0007669"/>
    <property type="project" value="TreeGrafter"/>
</dbReference>
<feature type="region of interest" description="Disordered" evidence="3">
    <location>
        <begin position="1"/>
        <end position="24"/>
    </location>
</feature>
<dbReference type="Pfam" id="PF00005">
    <property type="entry name" value="ABC_tran"/>
    <property type="match status" value="1"/>
</dbReference>
<dbReference type="InterPro" id="IPR000182">
    <property type="entry name" value="GNAT_dom"/>
</dbReference>
<dbReference type="PROSITE" id="PS50893">
    <property type="entry name" value="ABC_TRANSPORTER_2"/>
    <property type="match status" value="1"/>
</dbReference>
<dbReference type="Gene3D" id="3.40.50.300">
    <property type="entry name" value="P-loop containing nucleotide triphosphate hydrolases"/>
    <property type="match status" value="1"/>
</dbReference>
<feature type="domain" description="N-acetyltransferase" evidence="5">
    <location>
        <begin position="132"/>
        <end position="274"/>
    </location>
</feature>
<dbReference type="SUPFAM" id="SSF55729">
    <property type="entry name" value="Acyl-CoA N-acyltransferases (Nat)"/>
    <property type="match status" value="1"/>
</dbReference>
<organism evidence="6 7">
    <name type="scientific">Allosphingosinicella indica</name>
    <dbReference type="NCBI Taxonomy" id="941907"/>
    <lineage>
        <taxon>Bacteria</taxon>
        <taxon>Pseudomonadati</taxon>
        <taxon>Pseudomonadota</taxon>
        <taxon>Alphaproteobacteria</taxon>
        <taxon>Sphingomonadales</taxon>
        <taxon>Sphingomonadaceae</taxon>
        <taxon>Allosphingosinicella</taxon>
    </lineage>
</organism>
<dbReference type="PROSITE" id="PS51186">
    <property type="entry name" value="GNAT"/>
    <property type="match status" value="1"/>
</dbReference>
<dbReference type="InterPro" id="IPR015854">
    <property type="entry name" value="ABC_transpr_LolD-like"/>
</dbReference>
<dbReference type="AlphaFoldDB" id="A0A1X7G468"/>
<dbReference type="Proteomes" id="UP000192934">
    <property type="component" value="Chromosome I"/>
</dbReference>
<dbReference type="OrthoDB" id="9796171at2"/>
<dbReference type="STRING" id="941907.SAMN06295910_1097"/>
<dbReference type="InterPro" id="IPR003439">
    <property type="entry name" value="ABC_transporter-like_ATP-bd"/>
</dbReference>